<evidence type="ECO:0000256" key="1">
    <source>
        <dbReference type="ARBA" id="ARBA00006247"/>
    </source>
</evidence>
<reference evidence="3" key="2">
    <citation type="submission" date="2023-05" db="EMBL/GenBank/DDBJ databases">
        <authorList>
            <consortium name="Lawrence Berkeley National Laboratory"/>
            <person name="Steindorff A."/>
            <person name="Hensen N."/>
            <person name="Bonometti L."/>
            <person name="Westerberg I."/>
            <person name="Brannstrom I.O."/>
            <person name="Guillou S."/>
            <person name="Cros-Aarteil S."/>
            <person name="Calhoun S."/>
            <person name="Haridas S."/>
            <person name="Kuo A."/>
            <person name="Mondo S."/>
            <person name="Pangilinan J."/>
            <person name="Riley R."/>
            <person name="Labutti K."/>
            <person name="Andreopoulos B."/>
            <person name="Lipzen A."/>
            <person name="Chen C."/>
            <person name="Yanf M."/>
            <person name="Daum C."/>
            <person name="Ng V."/>
            <person name="Clum A."/>
            <person name="Ohm R."/>
            <person name="Martin F."/>
            <person name="Silar P."/>
            <person name="Natvig D."/>
            <person name="Lalanne C."/>
            <person name="Gautier V."/>
            <person name="Ament-Velasquez S.L."/>
            <person name="Kruys A."/>
            <person name="Hutchinson M.I."/>
            <person name="Powell A.J."/>
            <person name="Barry K."/>
            <person name="Miller A.N."/>
            <person name="Grigoriev I.V."/>
            <person name="Debuchy R."/>
            <person name="Gladieux P."/>
            <person name="Thoren M.H."/>
            <person name="Johannesson H."/>
        </authorList>
    </citation>
    <scope>NUCLEOTIDE SEQUENCE</scope>
    <source>
        <strain evidence="3">CBS 538.74</strain>
    </source>
</reference>
<dbReference type="GO" id="GO:0016805">
    <property type="term" value="F:dipeptidase activity"/>
    <property type="evidence" value="ECO:0007669"/>
    <property type="project" value="InterPro"/>
</dbReference>
<evidence type="ECO:0000256" key="2">
    <source>
        <dbReference type="PIRNR" id="PIRNR037226"/>
    </source>
</evidence>
<accession>A0AAN6VJ79</accession>
<dbReference type="SUPFAM" id="SSF53187">
    <property type="entry name" value="Zn-dependent exopeptidases"/>
    <property type="match status" value="1"/>
</dbReference>
<dbReference type="FunFam" id="3.30.70.360:FF:000004">
    <property type="entry name" value="Peptidase M20 domain-containing protein 2"/>
    <property type="match status" value="1"/>
</dbReference>
<gene>
    <name evidence="3" type="ORF">C8A00DRAFT_44628</name>
</gene>
<proteinExistence type="inferred from homology"/>
<evidence type="ECO:0000313" key="3">
    <source>
        <dbReference type="EMBL" id="KAK4152277.1"/>
    </source>
</evidence>
<name>A0AAN6VJ79_9PEZI</name>
<reference evidence="3" key="1">
    <citation type="journal article" date="2023" name="Mol. Phylogenet. Evol.">
        <title>Genome-scale phylogeny and comparative genomics of the fungal order Sordariales.</title>
        <authorList>
            <person name="Hensen N."/>
            <person name="Bonometti L."/>
            <person name="Westerberg I."/>
            <person name="Brannstrom I.O."/>
            <person name="Guillou S."/>
            <person name="Cros-Aarteil S."/>
            <person name="Calhoun S."/>
            <person name="Haridas S."/>
            <person name="Kuo A."/>
            <person name="Mondo S."/>
            <person name="Pangilinan J."/>
            <person name="Riley R."/>
            <person name="LaButti K."/>
            <person name="Andreopoulos B."/>
            <person name="Lipzen A."/>
            <person name="Chen C."/>
            <person name="Yan M."/>
            <person name="Daum C."/>
            <person name="Ng V."/>
            <person name="Clum A."/>
            <person name="Steindorff A."/>
            <person name="Ohm R.A."/>
            <person name="Martin F."/>
            <person name="Silar P."/>
            <person name="Natvig D.O."/>
            <person name="Lalanne C."/>
            <person name="Gautier V."/>
            <person name="Ament-Velasquez S.L."/>
            <person name="Kruys A."/>
            <person name="Hutchinson M.I."/>
            <person name="Powell A.J."/>
            <person name="Barry K."/>
            <person name="Miller A.N."/>
            <person name="Grigoriev I.V."/>
            <person name="Debuchy R."/>
            <person name="Gladieux P."/>
            <person name="Hiltunen Thoren M."/>
            <person name="Johannesson H."/>
        </authorList>
    </citation>
    <scope>NUCLEOTIDE SEQUENCE</scope>
    <source>
        <strain evidence="3">CBS 538.74</strain>
    </source>
</reference>
<evidence type="ECO:0000313" key="4">
    <source>
        <dbReference type="Proteomes" id="UP001302745"/>
    </source>
</evidence>
<dbReference type="EMBL" id="MU856980">
    <property type="protein sequence ID" value="KAK4152277.1"/>
    <property type="molecule type" value="Genomic_DNA"/>
</dbReference>
<dbReference type="Proteomes" id="UP001302745">
    <property type="component" value="Unassembled WGS sequence"/>
</dbReference>
<dbReference type="Pfam" id="PF01546">
    <property type="entry name" value="Peptidase_M20"/>
    <property type="match status" value="1"/>
</dbReference>
<sequence length="431" mass="46018">MEKDGFIIVPREGDKCSSQYNGSLEYLSDIDNFIESLGESLWPLNKFIHDNPELAFREHKAHQALTDFVRSQESWQVTPSAYGIETAWVAVCDSGEPGPVVSFNVEMDALPVLGHACGHNLIATASLAGGLATAAIMKQHGLAGKVVLFGTPGEEGYGGGKIRLLERGAYDSEGVDISLISHPGILHNSALVRTTAFTRLGVEYFGKAAHVSKDPWTGINALDALVLSYNAVSALRQQTMPGDVIGIAITNGGEATNVVHAYTACVCMLHTNNASRLEILQDKVSACFRAGAEATGAKIKINITQGYKDHVPNRVLATSYAKYWNTLPDVPDPLPPTCGDQQQFTWVKASTDQGDISYAMPSVNASFAIPPGPQTGQPHSPDFEIASGTKGAFVRALRVGKALAGTAVDVLATPGLLGEIKKQWEQDMDAI</sequence>
<dbReference type="InterPro" id="IPR036264">
    <property type="entry name" value="Bact_exopeptidase_dim_dom"/>
</dbReference>
<comment type="similarity">
    <text evidence="1 2">Belongs to the peptidase M20A family.</text>
</comment>
<dbReference type="Gene3D" id="3.40.630.10">
    <property type="entry name" value="Zn peptidases"/>
    <property type="match status" value="1"/>
</dbReference>
<dbReference type="PANTHER" id="PTHR30575">
    <property type="entry name" value="PEPTIDASE M20"/>
    <property type="match status" value="1"/>
</dbReference>
<organism evidence="3 4">
    <name type="scientific">Chaetomidium leptoderma</name>
    <dbReference type="NCBI Taxonomy" id="669021"/>
    <lineage>
        <taxon>Eukaryota</taxon>
        <taxon>Fungi</taxon>
        <taxon>Dikarya</taxon>
        <taxon>Ascomycota</taxon>
        <taxon>Pezizomycotina</taxon>
        <taxon>Sordariomycetes</taxon>
        <taxon>Sordariomycetidae</taxon>
        <taxon>Sordariales</taxon>
        <taxon>Chaetomiaceae</taxon>
        <taxon>Chaetomidium</taxon>
    </lineage>
</organism>
<dbReference type="SUPFAM" id="SSF55031">
    <property type="entry name" value="Bacterial exopeptidase dimerisation domain"/>
    <property type="match status" value="1"/>
</dbReference>
<comment type="caution">
    <text evidence="3">The sequence shown here is derived from an EMBL/GenBank/DDBJ whole genome shotgun (WGS) entry which is preliminary data.</text>
</comment>
<dbReference type="Gene3D" id="3.30.70.360">
    <property type="match status" value="1"/>
</dbReference>
<dbReference type="InterPro" id="IPR052030">
    <property type="entry name" value="Peptidase_M20/M20A_hydrolases"/>
</dbReference>
<dbReference type="PIRSF" id="PIRSF037226">
    <property type="entry name" value="Amidohydrolase_ACY1L2_prd"/>
    <property type="match status" value="1"/>
</dbReference>
<dbReference type="InterPro" id="IPR002933">
    <property type="entry name" value="Peptidase_M20"/>
</dbReference>
<protein>
    <recommendedName>
        <fullName evidence="2">Peptidase M20 domain-containing protein 2</fullName>
    </recommendedName>
</protein>
<keyword evidence="4" id="KW-1185">Reference proteome</keyword>
<dbReference type="InterPro" id="IPR017144">
    <property type="entry name" value="Xaa-Arg_dipeptidase"/>
</dbReference>
<dbReference type="PANTHER" id="PTHR30575:SF4">
    <property type="entry name" value="PEPTIDASE M20 DOMAIN-CONTAINING PROTEIN 2"/>
    <property type="match status" value="1"/>
</dbReference>
<dbReference type="CDD" id="cd03887">
    <property type="entry name" value="M20_Acy1L2"/>
    <property type="match status" value="1"/>
</dbReference>
<dbReference type="AlphaFoldDB" id="A0AAN6VJ79"/>